<dbReference type="Pfam" id="PF26059">
    <property type="entry name" value="DUF8020"/>
    <property type="match status" value="1"/>
</dbReference>
<dbReference type="AlphaFoldDB" id="A0A5A7S887"/>
<evidence type="ECO:0000256" key="1">
    <source>
        <dbReference type="SAM" id="Phobius"/>
    </source>
</evidence>
<keyword evidence="2" id="KW-0732">Signal</keyword>
<reference evidence="4 5" key="1">
    <citation type="submission" date="2019-07" db="EMBL/GenBank/DDBJ databases">
        <title>Rhodococcus cavernicolus sp. nov., isolated from a cave.</title>
        <authorList>
            <person name="Lee S.D."/>
        </authorList>
    </citation>
    <scope>NUCLEOTIDE SEQUENCE [LARGE SCALE GENOMIC DNA]</scope>
    <source>
        <strain evidence="4 5">C1-24</strain>
    </source>
</reference>
<feature type="domain" description="DUF8020" evidence="3">
    <location>
        <begin position="49"/>
        <end position="116"/>
    </location>
</feature>
<dbReference type="Proteomes" id="UP000322244">
    <property type="component" value="Unassembled WGS sequence"/>
</dbReference>
<proteinExistence type="predicted"/>
<name>A0A5A7S887_9NOCA</name>
<evidence type="ECO:0000259" key="3">
    <source>
        <dbReference type="Pfam" id="PF26059"/>
    </source>
</evidence>
<dbReference type="InterPro" id="IPR058333">
    <property type="entry name" value="DUF8020"/>
</dbReference>
<keyword evidence="1" id="KW-0472">Membrane</keyword>
<evidence type="ECO:0000313" key="5">
    <source>
        <dbReference type="Proteomes" id="UP000322244"/>
    </source>
</evidence>
<keyword evidence="5" id="KW-1185">Reference proteome</keyword>
<feature type="chain" id="PRO_5038843568" description="DUF8020 domain-containing protein" evidence="2">
    <location>
        <begin position="27"/>
        <end position="234"/>
    </location>
</feature>
<sequence>MKIRTFAVTSALVIASAGAGAGAAYANPVNSNAAEPQSSVSADATQHVIHFNADRSGDSVLFTTDAGTLTTSANQLEIRDTRGTVVSTVPLTYILDEKSFPIAARVSGNTATLTPNTAPAQGIPVRASLPLHPADLSTAVTTVAPELTAATAAGAIVGAILGGGGGCIAGAVIGLAATAPLAALLGAGPLAGCAMGALTLAPVGAIAGSIVVGGPVLIAAAFQFAQLLQQPPKK</sequence>
<gene>
    <name evidence="4" type="ORF">FOY51_24060</name>
</gene>
<accession>A0A5A7S887</accession>
<keyword evidence="1" id="KW-1133">Transmembrane helix</keyword>
<comment type="caution">
    <text evidence="4">The sequence shown here is derived from an EMBL/GenBank/DDBJ whole genome shotgun (WGS) entry which is preliminary data.</text>
</comment>
<organism evidence="4 5">
    <name type="scientific">Antrihabitans cavernicola</name>
    <dbReference type="NCBI Taxonomy" id="2495913"/>
    <lineage>
        <taxon>Bacteria</taxon>
        <taxon>Bacillati</taxon>
        <taxon>Actinomycetota</taxon>
        <taxon>Actinomycetes</taxon>
        <taxon>Mycobacteriales</taxon>
        <taxon>Nocardiaceae</taxon>
        <taxon>Antrihabitans</taxon>
    </lineage>
</organism>
<dbReference type="RefSeq" id="WP_149432823.1">
    <property type="nucleotide sequence ID" value="NZ_VLNY01000018.1"/>
</dbReference>
<dbReference type="EMBL" id="VLNY01000018">
    <property type="protein sequence ID" value="KAA0018394.1"/>
    <property type="molecule type" value="Genomic_DNA"/>
</dbReference>
<evidence type="ECO:0000313" key="4">
    <source>
        <dbReference type="EMBL" id="KAA0018394.1"/>
    </source>
</evidence>
<feature type="transmembrane region" description="Helical" evidence="1">
    <location>
        <begin position="206"/>
        <end position="228"/>
    </location>
</feature>
<protein>
    <recommendedName>
        <fullName evidence="3">DUF8020 domain-containing protein</fullName>
    </recommendedName>
</protein>
<evidence type="ECO:0000256" key="2">
    <source>
        <dbReference type="SAM" id="SignalP"/>
    </source>
</evidence>
<feature type="signal peptide" evidence="2">
    <location>
        <begin position="1"/>
        <end position="26"/>
    </location>
</feature>
<keyword evidence="1" id="KW-0812">Transmembrane</keyword>
<dbReference type="OrthoDB" id="4550407at2"/>